<evidence type="ECO:0000259" key="2">
    <source>
        <dbReference type="Pfam" id="PF16261"/>
    </source>
</evidence>
<reference evidence="3" key="1">
    <citation type="submission" date="2005-08" db="EMBL/GenBank/DDBJ databases">
        <title>Complete sequence of Chlorobium chlorochromatii CaD3.</title>
        <authorList>
            <person name="Copeland A."/>
            <person name="Lucas S."/>
            <person name="Lapidus A."/>
            <person name="Barry K."/>
            <person name="Detter J.C."/>
            <person name="Glavina T."/>
            <person name="Hammon N."/>
            <person name="Israni S."/>
            <person name="Pitluck S."/>
            <person name="Bryant D."/>
            <person name="Schmutz J."/>
            <person name="Larimer F."/>
            <person name="Land M."/>
            <person name="Kyrpides N."/>
            <person name="Ivanova N."/>
            <person name="Richardson P."/>
        </authorList>
    </citation>
    <scope>NUCLEOTIDE SEQUENCE [LARGE SCALE GENOMIC DNA]</scope>
    <source>
        <strain evidence="3">CaD3</strain>
    </source>
</reference>
<dbReference type="SUPFAM" id="SSF55729">
    <property type="entry name" value="Acyl-CoA N-acyltransferases (Nat)"/>
    <property type="match status" value="1"/>
</dbReference>
<dbReference type="Pfam" id="PF16261">
    <property type="entry name" value="DUF4915"/>
    <property type="match status" value="1"/>
</dbReference>
<dbReference type="EMBL" id="CP000108">
    <property type="protein sequence ID" value="ABB28004.1"/>
    <property type="molecule type" value="Genomic_DNA"/>
</dbReference>
<evidence type="ECO:0008006" key="4">
    <source>
        <dbReference type="Google" id="ProtNLM"/>
    </source>
</evidence>
<accession>Q3ASM1</accession>
<sequence>MNSSALSVQASNGLSQWLHQQQMSLACTTYQSNRLFFVGCKKEGEQLALHERLFDKPMGLWWQPDMLLMGCRYQLWELDNRLPQGQRHEGGDRLYVPRCSYITGDINAHDVAFDKQGRLLFVNTDFSCLAVYDPDYSFVPIWKPPFISKLAAEDRCHLNGVALCDGEPTYMTACSQTDDAAGWRNCRRDGGVVLSIPDNAVIATGLSMPHSPRWYRNRLWLLNSGTGELGYLDGAKFIPTTFCPGFVRGLAFNGDYAFVGLSQLRSTSFGGLQLEERLAAMGKSAECGMMVIDLNSGNIIHWLFFTSVVSELFDIVVIPEALQPRALGLQEDAIERLVTFPESNGIVTTKPTVKRPGQSVPLRVAGLPSATSEAEHVEQEIKYQRVFHLNPDNLLPYDAMTYPSLKLRWQTEPPRGELLGVSASVNGEMVGFAIGEKFQAEGNVTAELISLYVLPTLRSLGIASRLFGELQRAIGQALTDPQRLAGLMMNELSIIH</sequence>
<dbReference type="InterPro" id="IPR017481">
    <property type="entry name" value="CHP03032"/>
</dbReference>
<dbReference type="InterPro" id="IPR000182">
    <property type="entry name" value="GNAT_dom"/>
</dbReference>
<dbReference type="AlphaFoldDB" id="Q3ASM1"/>
<proteinExistence type="predicted"/>
<dbReference type="SUPFAM" id="SSF63825">
    <property type="entry name" value="YWTD domain"/>
    <property type="match status" value="1"/>
</dbReference>
<dbReference type="HOGENOM" id="CLU_024442_1_0_10"/>
<dbReference type="eggNOG" id="COG0456">
    <property type="taxonomic scope" value="Bacteria"/>
</dbReference>
<name>Q3ASM1_CHLCH</name>
<dbReference type="GO" id="GO:0016747">
    <property type="term" value="F:acyltransferase activity, transferring groups other than amino-acyl groups"/>
    <property type="evidence" value="ECO:0007669"/>
    <property type="project" value="InterPro"/>
</dbReference>
<organism evidence="3">
    <name type="scientific">Chlorobium chlorochromatii (strain CaD3)</name>
    <dbReference type="NCBI Taxonomy" id="340177"/>
    <lineage>
        <taxon>Bacteria</taxon>
        <taxon>Pseudomonadati</taxon>
        <taxon>Chlorobiota</taxon>
        <taxon>Chlorobiia</taxon>
        <taxon>Chlorobiales</taxon>
        <taxon>Chlorobiaceae</taxon>
        <taxon>Chlorobium/Pelodictyon group</taxon>
        <taxon>Chlorobium</taxon>
    </lineage>
</organism>
<dbReference type="CDD" id="cd04301">
    <property type="entry name" value="NAT_SF"/>
    <property type="match status" value="1"/>
</dbReference>
<evidence type="ECO:0000313" key="3">
    <source>
        <dbReference type="EMBL" id="ABB28004.1"/>
    </source>
</evidence>
<dbReference type="OrthoDB" id="238183at2"/>
<protein>
    <recommendedName>
        <fullName evidence="4">N-acetyltransferase domain-containing protein</fullName>
    </recommendedName>
</protein>
<gene>
    <name evidence="3" type="ordered locus">Cag_0733</name>
</gene>
<feature type="domain" description="Conserved hypothetical protein CHP03032" evidence="2">
    <location>
        <begin position="14"/>
        <end position="327"/>
    </location>
</feature>
<dbReference type="InterPro" id="IPR016181">
    <property type="entry name" value="Acyl_CoA_acyltransferase"/>
</dbReference>
<feature type="domain" description="N-acetyltransferase" evidence="1">
    <location>
        <begin position="404"/>
        <end position="471"/>
    </location>
</feature>
<dbReference type="KEGG" id="cch:Cag_0733"/>
<dbReference type="STRING" id="340177.Cag_0733"/>
<dbReference type="Gene3D" id="3.40.630.30">
    <property type="match status" value="1"/>
</dbReference>
<evidence type="ECO:0000259" key="1">
    <source>
        <dbReference type="Pfam" id="PF00583"/>
    </source>
</evidence>
<dbReference type="NCBIfam" id="TIGR03032">
    <property type="entry name" value="TIGR03032 family protein"/>
    <property type="match status" value="1"/>
</dbReference>
<dbReference type="Pfam" id="PF00583">
    <property type="entry name" value="Acetyltransf_1"/>
    <property type="match status" value="1"/>
</dbReference>